<protein>
    <submittedName>
        <fullName evidence="3">RES domain-containing protein</fullName>
    </submittedName>
</protein>
<evidence type="ECO:0000313" key="3">
    <source>
        <dbReference type="WBParaSite" id="TASK_0000990401-mRNA-1"/>
    </source>
</evidence>
<dbReference type="EMBL" id="UYRS01019700">
    <property type="protein sequence ID" value="VDK46573.1"/>
    <property type="molecule type" value="Genomic_DNA"/>
</dbReference>
<evidence type="ECO:0000313" key="1">
    <source>
        <dbReference type="EMBL" id="VDK46573.1"/>
    </source>
</evidence>
<dbReference type="WBParaSite" id="TASK_0000990401-mRNA-1">
    <property type="protein sequence ID" value="TASK_0000990401-mRNA-1"/>
    <property type="gene ID" value="TASK_0000990401"/>
</dbReference>
<organism evidence="3">
    <name type="scientific">Taenia asiatica</name>
    <name type="common">Asian tapeworm</name>
    <dbReference type="NCBI Taxonomy" id="60517"/>
    <lineage>
        <taxon>Eukaryota</taxon>
        <taxon>Metazoa</taxon>
        <taxon>Spiralia</taxon>
        <taxon>Lophotrochozoa</taxon>
        <taxon>Platyhelminthes</taxon>
        <taxon>Cestoda</taxon>
        <taxon>Eucestoda</taxon>
        <taxon>Cyclophyllidea</taxon>
        <taxon>Taeniidae</taxon>
        <taxon>Taenia</taxon>
    </lineage>
</organism>
<evidence type="ECO:0000313" key="2">
    <source>
        <dbReference type="Proteomes" id="UP000282613"/>
    </source>
</evidence>
<name>A0A0R3WGB1_TAEAS</name>
<dbReference type="AlphaFoldDB" id="A0A0R3WGB1"/>
<proteinExistence type="predicted"/>
<keyword evidence="2" id="KW-1185">Reference proteome</keyword>
<reference evidence="3" key="1">
    <citation type="submission" date="2017-02" db="UniProtKB">
        <authorList>
            <consortium name="WormBaseParasite"/>
        </authorList>
    </citation>
    <scope>IDENTIFICATION</scope>
</reference>
<sequence>MLRQKDPDTAAQARVTRHSVDQALSHSGTFSHHPSWDPSSRTLWWASMQSVWQEGWESKVPTSRVNYELLAAVELGKALSDGSVDL</sequence>
<dbReference type="Proteomes" id="UP000282613">
    <property type="component" value="Unassembled WGS sequence"/>
</dbReference>
<reference evidence="1 2" key="2">
    <citation type="submission" date="2018-11" db="EMBL/GenBank/DDBJ databases">
        <authorList>
            <consortium name="Pathogen Informatics"/>
        </authorList>
    </citation>
    <scope>NUCLEOTIDE SEQUENCE [LARGE SCALE GENOMIC DNA]</scope>
</reference>
<accession>A0A0R3WGB1</accession>
<gene>
    <name evidence="1" type="ORF">TASK_LOCUS9905</name>
</gene>